<accession>A0A137NZ26</accession>
<name>A0A137NZ26_CONC2</name>
<keyword evidence="2" id="KW-1185">Reference proteome</keyword>
<proteinExistence type="predicted"/>
<protein>
    <submittedName>
        <fullName evidence="1">Uncharacterized protein</fullName>
    </submittedName>
</protein>
<gene>
    <name evidence="1" type="ORF">CONCODRAFT_72543</name>
</gene>
<dbReference type="AlphaFoldDB" id="A0A137NZ26"/>
<organism evidence="1 2">
    <name type="scientific">Conidiobolus coronatus (strain ATCC 28846 / CBS 209.66 / NRRL 28638)</name>
    <name type="common">Delacroixia coronata</name>
    <dbReference type="NCBI Taxonomy" id="796925"/>
    <lineage>
        <taxon>Eukaryota</taxon>
        <taxon>Fungi</taxon>
        <taxon>Fungi incertae sedis</taxon>
        <taxon>Zoopagomycota</taxon>
        <taxon>Entomophthoromycotina</taxon>
        <taxon>Entomophthoromycetes</taxon>
        <taxon>Entomophthorales</taxon>
        <taxon>Ancylistaceae</taxon>
        <taxon>Conidiobolus</taxon>
    </lineage>
</organism>
<dbReference type="EMBL" id="KQ964598">
    <property type="protein sequence ID" value="KXN68066.1"/>
    <property type="molecule type" value="Genomic_DNA"/>
</dbReference>
<sequence>MSDIRFSKIKSIAKGYRTKVRNSRKTHMDSDYDYCYHDTERWYYKHKKYNYQFIQPNPHSYIDIENGCEYTNCVEEYRRSLKISTLILDMVRFDGFDFDYDGKFLYTNVDMEQLQMIINETSALQKAFLKIAEIPYVVNRQKMLYYSNPFVFNKFYFRYNLDNFTVYDDDLDEDDDEMLAFGKHVYMAEPGYYLSVSLNGFNREHPIIPKVYKKKTAAKEKRKQLYNKGMFSELLQPSAVIKKWKYIPYFKGTIFYIDSRCITMMKNSFDININVAQSTFRDIDSFEENYNIIAYLDTDNITITRTTHEPLWLIYYKEFNHTNVVLDVDQSNANDVFTQNGHTTIFVEDKERCIDYLHRKDPVFSIDGETYILINSMTISEIREKITHNIEIIDGHPLVKV</sequence>
<evidence type="ECO:0000313" key="2">
    <source>
        <dbReference type="Proteomes" id="UP000070444"/>
    </source>
</evidence>
<dbReference type="Proteomes" id="UP000070444">
    <property type="component" value="Unassembled WGS sequence"/>
</dbReference>
<reference evidence="1 2" key="1">
    <citation type="journal article" date="2015" name="Genome Biol. Evol.">
        <title>Phylogenomic analyses indicate that early fungi evolved digesting cell walls of algal ancestors of land plants.</title>
        <authorList>
            <person name="Chang Y."/>
            <person name="Wang S."/>
            <person name="Sekimoto S."/>
            <person name="Aerts A.L."/>
            <person name="Choi C."/>
            <person name="Clum A."/>
            <person name="LaButti K.M."/>
            <person name="Lindquist E.A."/>
            <person name="Yee Ngan C."/>
            <person name="Ohm R.A."/>
            <person name="Salamov A.A."/>
            <person name="Grigoriev I.V."/>
            <person name="Spatafora J.W."/>
            <person name="Berbee M.L."/>
        </authorList>
    </citation>
    <scope>NUCLEOTIDE SEQUENCE [LARGE SCALE GENOMIC DNA]</scope>
    <source>
        <strain evidence="1 2">NRRL 28638</strain>
    </source>
</reference>
<evidence type="ECO:0000313" key="1">
    <source>
        <dbReference type="EMBL" id="KXN68066.1"/>
    </source>
</evidence>